<dbReference type="GO" id="GO:0046872">
    <property type="term" value="F:metal ion binding"/>
    <property type="evidence" value="ECO:0007669"/>
    <property type="project" value="InterPro"/>
</dbReference>
<proteinExistence type="predicted"/>
<dbReference type="InterPro" id="IPR029052">
    <property type="entry name" value="Metallo-depent_PP-like"/>
</dbReference>
<dbReference type="SUPFAM" id="SSF56300">
    <property type="entry name" value="Metallo-dependent phosphatases"/>
    <property type="match status" value="1"/>
</dbReference>
<gene>
    <name evidence="5" type="ORF">FLP10_11065</name>
</gene>
<protein>
    <submittedName>
        <fullName evidence="5">Metallophosphoesterase family protein</fullName>
    </submittedName>
</protein>
<dbReference type="Pfam" id="PF00149">
    <property type="entry name" value="Metallophos"/>
    <property type="match status" value="1"/>
</dbReference>
<evidence type="ECO:0000256" key="2">
    <source>
        <dbReference type="SAM" id="SignalP"/>
    </source>
</evidence>
<feature type="domain" description="Purple acid phosphatase N-terminal" evidence="4">
    <location>
        <begin position="250"/>
        <end position="341"/>
    </location>
</feature>
<dbReference type="SUPFAM" id="SSF49363">
    <property type="entry name" value="Purple acid phosphatase, N-terminal domain"/>
    <property type="match status" value="1"/>
</dbReference>
<evidence type="ECO:0000313" key="5">
    <source>
        <dbReference type="EMBL" id="QEO14891.1"/>
    </source>
</evidence>
<evidence type="ECO:0000259" key="3">
    <source>
        <dbReference type="Pfam" id="PF00149"/>
    </source>
</evidence>
<dbReference type="GO" id="GO:0003993">
    <property type="term" value="F:acid phosphatase activity"/>
    <property type="evidence" value="ECO:0007669"/>
    <property type="project" value="InterPro"/>
</dbReference>
<dbReference type="InterPro" id="IPR004843">
    <property type="entry name" value="Calcineurin-like_PHP"/>
</dbReference>
<dbReference type="Pfam" id="PF16656">
    <property type="entry name" value="Pur_ac_phosph_N"/>
    <property type="match status" value="1"/>
</dbReference>
<dbReference type="Proteomes" id="UP000324678">
    <property type="component" value="Chromosome"/>
</dbReference>
<dbReference type="InterPro" id="IPR015914">
    <property type="entry name" value="PAPs_N"/>
</dbReference>
<dbReference type="KEGG" id="ail:FLP10_11065"/>
<feature type="signal peptide" evidence="2">
    <location>
        <begin position="1"/>
        <end position="41"/>
    </location>
</feature>
<accession>A0A5C1YFQ7</accession>
<keyword evidence="6" id="KW-1185">Reference proteome</keyword>
<reference evidence="5 6" key="1">
    <citation type="submission" date="2019-09" db="EMBL/GenBank/DDBJ databases">
        <title>Genome sequencing of strain KACC 19306.</title>
        <authorList>
            <person name="Heo J."/>
            <person name="Kim S.-J."/>
            <person name="Kim J.-S."/>
            <person name="Hong S.-B."/>
            <person name="Kwon S.-W."/>
        </authorList>
    </citation>
    <scope>NUCLEOTIDE SEQUENCE [LARGE SCALE GENOMIC DNA]</scope>
    <source>
        <strain evidence="5 6">KACC 19306</strain>
    </source>
</reference>
<dbReference type="InterPro" id="IPR008963">
    <property type="entry name" value="Purple_acid_Pase-like_N"/>
</dbReference>
<dbReference type="Gene3D" id="2.60.120.260">
    <property type="entry name" value="Galactose-binding domain-like"/>
    <property type="match status" value="1"/>
</dbReference>
<name>A0A5C1YFQ7_9MICO</name>
<sequence>MTTPALASGRLRRAPRAAIAAVGLVSLVAGSVALSAVSASAADDLPATFLSTGSTWKYSDTNVDPAGGDADRIVWTRAGYDDSAWKSGTGAFGAKNGSPTPNLGSAFPVSTVLNQYIDPNAASKVDVPTFHFRTTFDVTSAQLSEISGLAGTVVYDDAVQVFVNGTKVAGLADDRVNEVPPAQQNLTYAGEGLSDPATSTFQVPAAALQAGTNTIAIALYQDRPTSSDAYLALTSLAPVERETGSTAITDVVLGVGGDESQRMLTWYTSKDTAQVAQFAPAAAVVDGKFPVSAVTVPATGGATTSGEFNRVATLTGLAENTAYVYRVGTDGDWSTVHSFRTRAFEGDFDFLFFGDPQIGSSGNIGRDGDGWADTLDVATSTYPDAELLFSAGDQVEHAANEEEYAAFLAPDALREIPFVATNGNHDVGSKAYEQHFGTPNTDRAAGPGSGASSGGDYWFVHKGVLFIDLNSNSRDYASHEAFVRNVVAEHGDEASWKVVAFHHSIYSAGPHATDSDVKDRRSTWPTLFSELGIDLVLQGHDHSYARTYLLHNGDIANPDEQAGADTVTAGPGGVLYVTSNSASGSKYYDLQPQGFPWLSVANQEKVRNYTAVEVTADAVTVKTLRSQANGDALPVNSVVDQVTLQRATDPNAQRLQVTVPEGAPGEFVWSIDGTNGIVDLGTATEQGDHFAAAGSINPIRVTDTRRSGPNWAVSAQVGDFAAGGTSFSGKYLGWTPKVVEQGAGAIAGDRVGSGFDAGEGLSSSSTLGRADVGHSRGSAKLGADLELKIPVDVTDGTYRATLTLTALS</sequence>
<evidence type="ECO:0000259" key="4">
    <source>
        <dbReference type="Pfam" id="PF16656"/>
    </source>
</evidence>
<dbReference type="Gene3D" id="3.60.21.10">
    <property type="match status" value="1"/>
</dbReference>
<dbReference type="PANTHER" id="PTHR22953">
    <property type="entry name" value="ACID PHOSPHATASE RELATED"/>
    <property type="match status" value="1"/>
</dbReference>
<dbReference type="OrthoDB" id="9804511at2"/>
<evidence type="ECO:0000256" key="1">
    <source>
        <dbReference type="ARBA" id="ARBA00022729"/>
    </source>
</evidence>
<organism evidence="5 6">
    <name type="scientific">Agromyces intestinalis</name>
    <dbReference type="NCBI Taxonomy" id="2592652"/>
    <lineage>
        <taxon>Bacteria</taxon>
        <taxon>Bacillati</taxon>
        <taxon>Actinomycetota</taxon>
        <taxon>Actinomycetes</taxon>
        <taxon>Micrococcales</taxon>
        <taxon>Microbacteriaceae</taxon>
        <taxon>Agromyces</taxon>
    </lineage>
</organism>
<feature type="chain" id="PRO_5022751301" evidence="2">
    <location>
        <begin position="42"/>
        <end position="808"/>
    </location>
</feature>
<dbReference type="InterPro" id="IPR039331">
    <property type="entry name" value="PAPs-like"/>
</dbReference>
<dbReference type="AlphaFoldDB" id="A0A5C1YFQ7"/>
<dbReference type="Gene3D" id="2.60.40.380">
    <property type="entry name" value="Purple acid phosphatase-like, N-terminal"/>
    <property type="match status" value="1"/>
</dbReference>
<keyword evidence="1 2" id="KW-0732">Signal</keyword>
<dbReference type="PANTHER" id="PTHR22953:SF153">
    <property type="entry name" value="PURPLE ACID PHOSPHATASE"/>
    <property type="match status" value="1"/>
</dbReference>
<dbReference type="EMBL" id="CP043505">
    <property type="protein sequence ID" value="QEO14891.1"/>
    <property type="molecule type" value="Genomic_DNA"/>
</dbReference>
<dbReference type="RefSeq" id="WP_149160910.1">
    <property type="nucleotide sequence ID" value="NZ_CP043505.1"/>
</dbReference>
<evidence type="ECO:0000313" key="6">
    <source>
        <dbReference type="Proteomes" id="UP000324678"/>
    </source>
</evidence>
<feature type="domain" description="Calcineurin-like phosphoesterase" evidence="3">
    <location>
        <begin position="350"/>
        <end position="544"/>
    </location>
</feature>